<proteinExistence type="predicted"/>
<dbReference type="Pfam" id="PF00078">
    <property type="entry name" value="RVT_1"/>
    <property type="match status" value="1"/>
</dbReference>
<keyword evidence="3" id="KW-0540">Nuclease</keyword>
<organism evidence="8">
    <name type="scientific">Schistosoma japonicum</name>
    <name type="common">Blood fluke</name>
    <dbReference type="NCBI Taxonomy" id="6182"/>
    <lineage>
        <taxon>Eukaryota</taxon>
        <taxon>Metazoa</taxon>
        <taxon>Spiralia</taxon>
        <taxon>Lophotrochozoa</taxon>
        <taxon>Platyhelminthes</taxon>
        <taxon>Trematoda</taxon>
        <taxon>Digenea</taxon>
        <taxon>Strigeidida</taxon>
        <taxon>Schistosomatoidea</taxon>
        <taxon>Schistosomatidae</taxon>
        <taxon>Schistosoma</taxon>
    </lineage>
</organism>
<evidence type="ECO:0000256" key="1">
    <source>
        <dbReference type="ARBA" id="ARBA00022679"/>
    </source>
</evidence>
<dbReference type="InterPro" id="IPR043502">
    <property type="entry name" value="DNA/RNA_pol_sf"/>
</dbReference>
<dbReference type="GO" id="GO:0004519">
    <property type="term" value="F:endonuclease activity"/>
    <property type="evidence" value="ECO:0007669"/>
    <property type="project" value="UniProtKB-KW"/>
</dbReference>
<dbReference type="Gene3D" id="3.10.10.10">
    <property type="entry name" value="HIV Type 1 Reverse Transcriptase, subunit A, domain 1"/>
    <property type="match status" value="1"/>
</dbReference>
<dbReference type="Pfam" id="PF23309">
    <property type="entry name" value="DUF7083"/>
    <property type="match status" value="1"/>
</dbReference>
<evidence type="ECO:0000259" key="6">
    <source>
        <dbReference type="PROSITE" id="PS50878"/>
    </source>
</evidence>
<evidence type="ECO:0000256" key="2">
    <source>
        <dbReference type="ARBA" id="ARBA00022695"/>
    </source>
</evidence>
<evidence type="ECO:0000256" key="4">
    <source>
        <dbReference type="ARBA" id="ARBA00022759"/>
    </source>
</evidence>
<dbReference type="Gene3D" id="1.10.340.70">
    <property type="match status" value="1"/>
</dbReference>
<dbReference type="PANTHER" id="PTHR37984">
    <property type="entry name" value="PROTEIN CBG26694"/>
    <property type="match status" value="1"/>
</dbReference>
<evidence type="ECO:0000259" key="7">
    <source>
        <dbReference type="PROSITE" id="PS50994"/>
    </source>
</evidence>
<dbReference type="Gene3D" id="2.40.70.10">
    <property type="entry name" value="Acid Proteases"/>
    <property type="match status" value="1"/>
</dbReference>
<dbReference type="GO" id="GO:0016779">
    <property type="term" value="F:nucleotidyltransferase activity"/>
    <property type="evidence" value="ECO:0007669"/>
    <property type="project" value="UniProtKB-KW"/>
</dbReference>
<feature type="domain" description="Integrase catalytic" evidence="7">
    <location>
        <begin position="1084"/>
        <end position="1249"/>
    </location>
</feature>
<dbReference type="EMBL" id="FN356217">
    <property type="protein sequence ID" value="CAX83706.1"/>
    <property type="molecule type" value="Genomic_DNA"/>
</dbReference>
<dbReference type="GO" id="GO:0003676">
    <property type="term" value="F:nucleic acid binding"/>
    <property type="evidence" value="ECO:0007669"/>
    <property type="project" value="InterPro"/>
</dbReference>
<dbReference type="GO" id="GO:0015074">
    <property type="term" value="P:DNA integration"/>
    <property type="evidence" value="ECO:0007669"/>
    <property type="project" value="InterPro"/>
</dbReference>
<dbReference type="FunFam" id="3.30.70.270:FF:000020">
    <property type="entry name" value="Transposon Tf2-6 polyprotein-like Protein"/>
    <property type="match status" value="1"/>
</dbReference>
<dbReference type="CDD" id="cd01647">
    <property type="entry name" value="RT_LTR"/>
    <property type="match status" value="1"/>
</dbReference>
<sequence>MTITFEQTKLCLQQQQQQFLASQEQMLESLMSKIAIQSRITPEEKGIELSLSSVQEFIFDAENSHTFESWFGRIEDLFQVEYKHIDDAKKVRLLTQKLGQHEYSKYNNYILPRHPRDLTLDETIDILNAIFCEPACLFHIRYKCLQLIKDVDEDYLSYASRINLQAERFKLNALSNDQFKCLLFVSGLQSPADADVRTRLLPCIQQNDDMTLQVVTSECQRLVNLKNDTTLIEIKGNASLNCNIHAVKSNKSKNVPVNDQRQTKLFKPPSKCWFCGSWHFARFCRYKRHKCNICYKAGHKETVCRQQNYLKSGPRIKFSRNHKSCIRSIYSTFTCNLADKRRYVDLLVNDVQIRLQLDTASDITLISKKTWELMGCPPLLPTEHTVRNASGDILKLVGMINCVVKFGVHSFTGTCYLTNRHDLDLIGIDWIDKLNLWKVPLDAVCTLKDPHVPKNPPVLNVTSNNNVLTTAHLFEKHSNVFQNILGCCNIGKAKLYLRHGATPVFRPKRQVPYASIDRVDKELDRLEKLGVIQPITFSSWAAPIVVVQKANGTVSLCADFSTGLNNALQNHSYLLPLPEDLFIKLNGGRYFAKLDLSDAYLQVEDDEDSKPYLTINTHRGLYQYNRLPFGVKPAPAIFQQLMDIMISNLDGVAAYLDDIIVVDSSKEELLSRLDKVLTRISQSGFQLQKHKCEFFLQSVKYLGFIFDKHGRRPDPDNIHAITQMPAPTDVVTLRSFLGMIGYYSVFVPSMQRLRHPLNQLLKANATWNWSEACQNSFGEIKKILSSDLLLTHYNPKLEIVVAADASNYGIGAVISHRFPDGKEKPIAQASKSLNATKRRYSQVEKEGLALIFAIKKFHKMIYGRPCTLLTDHKPLLSIFGAKSGIPVHTANRLQRWAIMLLAYDFKIRYKSTMTFGHADVLSRLIATQKFDNEDVIIAKVSLEDDIHHVLQTSIQVSPLSAMDVKSTTRTNEELQTIIRYLLCGWPPHLNATERQYFHRRDALAVVDDCLLFGDRVVIPQSLRHKVLSQLHSAHPGVVRMKALARSYVYWPNIDTDVINYVLRCSKCAHAAKAPRKTELCCWNPATHPWSRVHVDFAGPLNGKYYLVVIDAFSKWPEVRCMGFTSTMATLDKLRQIFSCFGIPEVLVSDDGPQFSSAEFQKFCALNSIKHIRTPPYHPQSNGQVERFVDTFKRALIKAQGEGRLEEILYKFLFTYRSTLNRETVGEVSLAEAMLGRKIRTPLDSLKPNFAMTIERNSRMEIQYNKKHGAKPRRFLPGQKVWVRDFHRKTLEWVPGVILRNRGRVIYEVGVSNMKWLRHANHIRPSRCKDGDEVKQSTPMTLNMLLDLND</sequence>
<dbReference type="InterPro" id="IPR041588">
    <property type="entry name" value="Integrase_H2C2"/>
</dbReference>
<dbReference type="SUPFAM" id="SSF50630">
    <property type="entry name" value="Acid proteases"/>
    <property type="match status" value="1"/>
</dbReference>
<dbReference type="Gene3D" id="3.30.420.10">
    <property type="entry name" value="Ribonuclease H-like superfamily/Ribonuclease H"/>
    <property type="match status" value="1"/>
</dbReference>
<dbReference type="SUPFAM" id="SSF56672">
    <property type="entry name" value="DNA/RNA polymerases"/>
    <property type="match status" value="1"/>
</dbReference>
<keyword evidence="2" id="KW-0548">Nucleotidyltransferase</keyword>
<keyword evidence="4" id="KW-0255">Endonuclease</keyword>
<dbReference type="Pfam" id="PF17919">
    <property type="entry name" value="RT_RNaseH_2"/>
    <property type="match status" value="1"/>
</dbReference>
<dbReference type="Gene3D" id="3.30.70.270">
    <property type="match status" value="2"/>
</dbReference>
<evidence type="ECO:0000256" key="3">
    <source>
        <dbReference type="ARBA" id="ARBA00022722"/>
    </source>
</evidence>
<dbReference type="InterPro" id="IPR001584">
    <property type="entry name" value="Integrase_cat-core"/>
</dbReference>
<dbReference type="Pfam" id="PF00665">
    <property type="entry name" value="rve"/>
    <property type="match status" value="1"/>
</dbReference>
<keyword evidence="5" id="KW-0511">Multifunctional enzyme</keyword>
<evidence type="ECO:0000313" key="8">
    <source>
        <dbReference type="EMBL" id="CAX83706.1"/>
    </source>
</evidence>
<dbReference type="FunFam" id="3.30.420.10:FF:000063">
    <property type="entry name" value="Retrovirus-related Pol polyprotein from transposon 297-like Protein"/>
    <property type="match status" value="1"/>
</dbReference>
<keyword evidence="4" id="KW-0378">Hydrolase</keyword>
<dbReference type="PROSITE" id="PS50994">
    <property type="entry name" value="INTEGRASE"/>
    <property type="match status" value="1"/>
</dbReference>
<dbReference type="InterPro" id="IPR034128">
    <property type="entry name" value="K02A2.6-like"/>
</dbReference>
<dbReference type="PANTHER" id="PTHR37984:SF5">
    <property type="entry name" value="PROTEIN NYNRIN-LIKE"/>
    <property type="match status" value="1"/>
</dbReference>
<dbReference type="InterPro" id="IPR021109">
    <property type="entry name" value="Peptidase_aspartic_dom_sf"/>
</dbReference>
<reference evidence="8" key="1">
    <citation type="journal article" date="2009" name="Nature">
        <title>The Schistosoma japonicum genome reveals features of host-parasite interplay.</title>
        <authorList>
            <person name="Liu F."/>
            <person name="Zhou Y."/>
            <person name="Wang Z.Q."/>
            <person name="Lu G."/>
            <person name="Zheng H."/>
            <person name="Brindley P.J."/>
            <person name="McManus D.P."/>
            <person name="Blair D."/>
            <person name="Zhang Q.H."/>
            <person name="Zhong Y."/>
            <person name="Wang S."/>
            <person name="Han Z.G."/>
            <person name="Chen Z."/>
        </authorList>
    </citation>
    <scope>NUCLEOTIDE SEQUENCE</scope>
</reference>
<dbReference type="FunFam" id="1.10.340.70:FF:000003">
    <property type="entry name" value="Protein CBG25708"/>
    <property type="match status" value="1"/>
</dbReference>
<dbReference type="InterPro" id="IPR041577">
    <property type="entry name" value="RT_RNaseH_2"/>
</dbReference>
<dbReference type="CDD" id="cd05484">
    <property type="entry name" value="retropepsin_like_LTR_2"/>
    <property type="match status" value="1"/>
</dbReference>
<dbReference type="CDD" id="cd09274">
    <property type="entry name" value="RNase_HI_RT_Ty3"/>
    <property type="match status" value="1"/>
</dbReference>
<dbReference type="InterPro" id="IPR000477">
    <property type="entry name" value="RT_dom"/>
</dbReference>
<evidence type="ECO:0000256" key="5">
    <source>
        <dbReference type="ARBA" id="ARBA00023268"/>
    </source>
</evidence>
<feature type="domain" description="Reverse transcriptase" evidence="6">
    <location>
        <begin position="528"/>
        <end position="706"/>
    </location>
</feature>
<dbReference type="PROSITE" id="PS50878">
    <property type="entry name" value="RT_POL"/>
    <property type="match status" value="1"/>
</dbReference>
<accession>C7C203</accession>
<dbReference type="Pfam" id="PF17921">
    <property type="entry name" value="Integrase_H2C2"/>
    <property type="match status" value="1"/>
</dbReference>
<keyword evidence="1" id="KW-0808">Transferase</keyword>
<dbReference type="InterPro" id="IPR050951">
    <property type="entry name" value="Retrovirus_Pol_polyprotein"/>
</dbReference>
<protein>
    <submittedName>
        <fullName evidence="8">Gag-Pol polyprotein</fullName>
    </submittedName>
</protein>
<dbReference type="InterPro" id="IPR043128">
    <property type="entry name" value="Rev_trsase/Diguanyl_cyclase"/>
</dbReference>
<name>C7C203_SCHJA</name>
<dbReference type="SUPFAM" id="SSF53098">
    <property type="entry name" value="Ribonuclease H-like"/>
    <property type="match status" value="1"/>
</dbReference>
<dbReference type="InterPro" id="IPR012337">
    <property type="entry name" value="RNaseH-like_sf"/>
</dbReference>
<dbReference type="InterPro" id="IPR036397">
    <property type="entry name" value="RNaseH_sf"/>
</dbReference>
<dbReference type="InterPro" id="IPR055510">
    <property type="entry name" value="DUF7083"/>
</dbReference>